<feature type="compositionally biased region" description="Low complexity" evidence="1">
    <location>
        <begin position="176"/>
        <end position="187"/>
    </location>
</feature>
<comment type="caution">
    <text evidence="3">The sequence shown here is derived from an EMBL/GenBank/DDBJ whole genome shotgun (WGS) entry which is preliminary data.</text>
</comment>
<keyword evidence="4" id="KW-1185">Reference proteome</keyword>
<accession>A0ABW6WR74</accession>
<reference evidence="3 4" key="1">
    <citation type="submission" date="2024-10" db="EMBL/GenBank/DDBJ databases">
        <title>The Natural Products Discovery Center: Release of the First 8490 Sequenced Strains for Exploring Actinobacteria Biosynthetic Diversity.</title>
        <authorList>
            <person name="Kalkreuter E."/>
            <person name="Kautsar S.A."/>
            <person name="Yang D."/>
            <person name="Bader C.D."/>
            <person name="Teijaro C.N."/>
            <person name="Fluegel L."/>
            <person name="Davis C.M."/>
            <person name="Simpson J.R."/>
            <person name="Lauterbach L."/>
            <person name="Steele A.D."/>
            <person name="Gui C."/>
            <person name="Meng S."/>
            <person name="Li G."/>
            <person name="Viehrig K."/>
            <person name="Ye F."/>
            <person name="Su P."/>
            <person name="Kiefer A.F."/>
            <person name="Nichols A."/>
            <person name="Cepeda A.J."/>
            <person name="Yan W."/>
            <person name="Fan B."/>
            <person name="Jiang Y."/>
            <person name="Adhikari A."/>
            <person name="Zheng C.-J."/>
            <person name="Schuster L."/>
            <person name="Cowan T.M."/>
            <person name="Smanski M.J."/>
            <person name="Chevrette M.G."/>
            <person name="De Carvalho L.P.S."/>
            <person name="Shen B."/>
        </authorList>
    </citation>
    <scope>NUCLEOTIDE SEQUENCE [LARGE SCALE GENOMIC DNA]</scope>
    <source>
        <strain evidence="3 4">NPDC000087</strain>
    </source>
</reference>
<evidence type="ECO:0000256" key="2">
    <source>
        <dbReference type="SAM" id="Phobius"/>
    </source>
</evidence>
<feature type="region of interest" description="Disordered" evidence="1">
    <location>
        <begin position="142"/>
        <end position="192"/>
    </location>
</feature>
<evidence type="ECO:0008006" key="5">
    <source>
        <dbReference type="Google" id="ProtNLM"/>
    </source>
</evidence>
<evidence type="ECO:0000313" key="4">
    <source>
        <dbReference type="Proteomes" id="UP001602245"/>
    </source>
</evidence>
<name>A0ABW6WR74_9ACTN</name>
<keyword evidence="2" id="KW-1133">Transmembrane helix</keyword>
<organism evidence="3 4">
    <name type="scientific">Paractinoplanes globisporus</name>
    <dbReference type="NCBI Taxonomy" id="113565"/>
    <lineage>
        <taxon>Bacteria</taxon>
        <taxon>Bacillati</taxon>
        <taxon>Actinomycetota</taxon>
        <taxon>Actinomycetes</taxon>
        <taxon>Micromonosporales</taxon>
        <taxon>Micromonosporaceae</taxon>
        <taxon>Paractinoplanes</taxon>
    </lineage>
</organism>
<keyword evidence="2" id="KW-0472">Membrane</keyword>
<gene>
    <name evidence="3" type="ORF">ACFY35_37205</name>
</gene>
<evidence type="ECO:0000313" key="3">
    <source>
        <dbReference type="EMBL" id="MFF5295109.1"/>
    </source>
</evidence>
<feature type="transmembrane region" description="Helical" evidence="2">
    <location>
        <begin position="113"/>
        <end position="133"/>
    </location>
</feature>
<sequence>MTGAEFRGVDIDLLADYIGGALTGTPDEPVVATLIADDPAWRAAYESLSGGMAAVATELGRFEPEPMPAEVAARLEAALTTPAPRLTLVPDSGDGAPPVREEKTTRRERGRRLRWVTPIAIAAGAVAFVGFGLDYLSGRDGNSADKSASSAAGEAQARRPDSGQAPAIAGAEPKSDSGQDSAQSQSATPQLLSSGTDYTRATLAQAPTQALSAPAPLATASKFGRLSSTDTLRQCLDMIALANGAGPITAESVDYARFEGKPAIVVRFTADNGAWAWASGPSCGTSSGGADTLAKVPVR</sequence>
<evidence type="ECO:0000256" key="1">
    <source>
        <dbReference type="SAM" id="MobiDB-lite"/>
    </source>
</evidence>
<proteinExistence type="predicted"/>
<keyword evidence="2" id="KW-0812">Transmembrane</keyword>
<feature type="region of interest" description="Disordered" evidence="1">
    <location>
        <begin position="83"/>
        <end position="108"/>
    </location>
</feature>
<dbReference type="EMBL" id="JBIAZU010000007">
    <property type="protein sequence ID" value="MFF5295109.1"/>
    <property type="molecule type" value="Genomic_DNA"/>
</dbReference>
<dbReference type="Proteomes" id="UP001602245">
    <property type="component" value="Unassembled WGS sequence"/>
</dbReference>
<dbReference type="RefSeq" id="WP_020511168.1">
    <property type="nucleotide sequence ID" value="NZ_JBIAZU010000007.1"/>
</dbReference>
<protein>
    <recommendedName>
        <fullName evidence="5">Anti-sigma factor</fullName>
    </recommendedName>
</protein>